<reference evidence="1 2" key="1">
    <citation type="submission" date="2018-06" db="EMBL/GenBank/DDBJ databases">
        <title>Complete Genomes of Monosporascus.</title>
        <authorList>
            <person name="Robinson A.J."/>
            <person name="Natvig D.O."/>
        </authorList>
    </citation>
    <scope>NUCLEOTIDE SEQUENCE [LARGE SCALE GENOMIC DNA]</scope>
    <source>
        <strain evidence="1 2">CBS 609.92</strain>
    </source>
</reference>
<dbReference type="Proteomes" id="UP000294003">
    <property type="component" value="Unassembled WGS sequence"/>
</dbReference>
<evidence type="ECO:0008006" key="3">
    <source>
        <dbReference type="Google" id="ProtNLM"/>
    </source>
</evidence>
<sequence length="133" mass="13527">MWGLTFFGTSGSDSVSTLSTALASAASAVPAPAGLRADLAITAPDGTCLVGIGGAFNITWSPPGDGSGKVTVGLAGTCAPLTCRWQICVVFSNPLLARPGDINNVGIVQWDVETARPDGGAWTCPEAWFSMPE</sequence>
<protein>
    <recommendedName>
        <fullName evidence="3">Ubiquitin 3 binding protein But2 C-terminal domain-containing protein</fullName>
    </recommendedName>
</protein>
<evidence type="ECO:0000313" key="1">
    <source>
        <dbReference type="EMBL" id="RYO80391.1"/>
    </source>
</evidence>
<evidence type="ECO:0000313" key="2">
    <source>
        <dbReference type="Proteomes" id="UP000294003"/>
    </source>
</evidence>
<accession>A0ABY0GYG4</accession>
<dbReference type="EMBL" id="QJNS01000291">
    <property type="protein sequence ID" value="RYO80391.1"/>
    <property type="molecule type" value="Genomic_DNA"/>
</dbReference>
<proteinExistence type="predicted"/>
<gene>
    <name evidence="1" type="ORF">DL762_007663</name>
</gene>
<name>A0ABY0GYG4_9PEZI</name>
<comment type="caution">
    <text evidence="1">The sequence shown here is derived from an EMBL/GenBank/DDBJ whole genome shotgun (WGS) entry which is preliminary data.</text>
</comment>
<keyword evidence="2" id="KW-1185">Reference proteome</keyword>
<organism evidence="1 2">
    <name type="scientific">Monosporascus cannonballus</name>
    <dbReference type="NCBI Taxonomy" id="155416"/>
    <lineage>
        <taxon>Eukaryota</taxon>
        <taxon>Fungi</taxon>
        <taxon>Dikarya</taxon>
        <taxon>Ascomycota</taxon>
        <taxon>Pezizomycotina</taxon>
        <taxon>Sordariomycetes</taxon>
        <taxon>Xylariomycetidae</taxon>
        <taxon>Xylariales</taxon>
        <taxon>Xylariales incertae sedis</taxon>
        <taxon>Monosporascus</taxon>
    </lineage>
</organism>